<evidence type="ECO:0000313" key="2">
    <source>
        <dbReference type="EMBL" id="MBW0575977.1"/>
    </source>
</evidence>
<evidence type="ECO:0000256" key="1">
    <source>
        <dbReference type="SAM" id="MobiDB-lite"/>
    </source>
</evidence>
<feature type="region of interest" description="Disordered" evidence="1">
    <location>
        <begin position="1"/>
        <end position="29"/>
    </location>
</feature>
<dbReference type="Proteomes" id="UP000765509">
    <property type="component" value="Unassembled WGS sequence"/>
</dbReference>
<proteinExistence type="predicted"/>
<keyword evidence="3" id="KW-1185">Reference proteome</keyword>
<reference evidence="2" key="1">
    <citation type="submission" date="2021-03" db="EMBL/GenBank/DDBJ databases">
        <title>Draft genome sequence of rust myrtle Austropuccinia psidii MF-1, a brazilian biotype.</title>
        <authorList>
            <person name="Quecine M.C."/>
            <person name="Pachon D.M.R."/>
            <person name="Bonatelli M.L."/>
            <person name="Correr F.H."/>
            <person name="Franceschini L.M."/>
            <person name="Leite T.F."/>
            <person name="Margarido G.R.A."/>
            <person name="Almeida C.A."/>
            <person name="Ferrarezi J.A."/>
            <person name="Labate C.A."/>
        </authorList>
    </citation>
    <scope>NUCLEOTIDE SEQUENCE</scope>
    <source>
        <strain evidence="2">MF-1</strain>
    </source>
</reference>
<comment type="caution">
    <text evidence="2">The sequence shown here is derived from an EMBL/GenBank/DDBJ whole genome shotgun (WGS) entry which is preliminary data.</text>
</comment>
<gene>
    <name evidence="2" type="ORF">O181_115692</name>
</gene>
<name>A0A9Q3PXM4_9BASI</name>
<evidence type="ECO:0000313" key="3">
    <source>
        <dbReference type="Proteomes" id="UP000765509"/>
    </source>
</evidence>
<sequence>MRNTTSQARPQAVLTATPRAPLDGTKAGPQLRNHLYRGVVGTFPGISNTTRTALASQGTGGPNITQSTQPVSHQSELSSLAIMKQMNQIMVKLQTYCSPKY</sequence>
<dbReference type="EMBL" id="AVOT02097387">
    <property type="protein sequence ID" value="MBW0575977.1"/>
    <property type="molecule type" value="Genomic_DNA"/>
</dbReference>
<accession>A0A9Q3PXM4</accession>
<organism evidence="2 3">
    <name type="scientific">Austropuccinia psidii MF-1</name>
    <dbReference type="NCBI Taxonomy" id="1389203"/>
    <lineage>
        <taxon>Eukaryota</taxon>
        <taxon>Fungi</taxon>
        <taxon>Dikarya</taxon>
        <taxon>Basidiomycota</taxon>
        <taxon>Pucciniomycotina</taxon>
        <taxon>Pucciniomycetes</taxon>
        <taxon>Pucciniales</taxon>
        <taxon>Sphaerophragmiaceae</taxon>
        <taxon>Austropuccinia</taxon>
    </lineage>
</organism>
<dbReference type="AlphaFoldDB" id="A0A9Q3PXM4"/>
<protein>
    <submittedName>
        <fullName evidence="2">Uncharacterized protein</fullName>
    </submittedName>
</protein>